<dbReference type="Pfam" id="PF03457">
    <property type="entry name" value="HA"/>
    <property type="match status" value="1"/>
</dbReference>
<sequence>MGRETKVSIQKSEYILFKKKSRKIEFHWFVWTLDAEYRSQVSAEQRRLVHEKAWDRMYERLVKFQKKHGHTMVPNSFDDGEGQPRLGTWVIKQRYRRRRNDPPYSSKRAEKLDSIGFVWTLDAEDLFHQTRDDETGIKQYTDSKNTSNNMVMSMCHTNTMMDKDHILGRGCPIKERITESTKTQIIAWV</sequence>
<organism evidence="2 3">
    <name type="scientific">Nitzschia inconspicua</name>
    <dbReference type="NCBI Taxonomy" id="303405"/>
    <lineage>
        <taxon>Eukaryota</taxon>
        <taxon>Sar</taxon>
        <taxon>Stramenopiles</taxon>
        <taxon>Ochrophyta</taxon>
        <taxon>Bacillariophyta</taxon>
        <taxon>Bacillariophyceae</taxon>
        <taxon>Bacillariophycidae</taxon>
        <taxon>Bacillariales</taxon>
        <taxon>Bacillariaceae</taxon>
        <taxon>Nitzschia</taxon>
    </lineage>
</organism>
<comment type="caution">
    <text evidence="2">The sequence shown here is derived from an EMBL/GenBank/DDBJ whole genome shotgun (WGS) entry which is preliminary data.</text>
</comment>
<reference evidence="2" key="2">
    <citation type="submission" date="2021-04" db="EMBL/GenBank/DDBJ databases">
        <authorList>
            <person name="Podell S."/>
        </authorList>
    </citation>
    <scope>NUCLEOTIDE SEQUENCE</scope>
    <source>
        <strain evidence="2">Hildebrandi</strain>
    </source>
</reference>
<keyword evidence="3" id="KW-1185">Reference proteome</keyword>
<evidence type="ECO:0000259" key="1">
    <source>
        <dbReference type="Pfam" id="PF03457"/>
    </source>
</evidence>
<dbReference type="Proteomes" id="UP000693970">
    <property type="component" value="Unassembled WGS sequence"/>
</dbReference>
<dbReference type="EMBL" id="JAGRRH010000061">
    <property type="protein sequence ID" value="KAG7338274.1"/>
    <property type="molecule type" value="Genomic_DNA"/>
</dbReference>
<keyword evidence="2" id="KW-0347">Helicase</keyword>
<gene>
    <name evidence="2" type="ORF">IV203_020289</name>
</gene>
<feature type="domain" description="Helicase-associated" evidence="1">
    <location>
        <begin position="50"/>
        <end position="117"/>
    </location>
</feature>
<protein>
    <submittedName>
        <fullName evidence="2">Helicase domain protein</fullName>
    </submittedName>
</protein>
<dbReference type="OrthoDB" id="45515at2759"/>
<dbReference type="GO" id="GO:0004386">
    <property type="term" value="F:helicase activity"/>
    <property type="evidence" value="ECO:0007669"/>
    <property type="project" value="UniProtKB-KW"/>
</dbReference>
<accession>A0A9K3K7P6</accession>
<name>A0A9K3K7P6_9STRA</name>
<dbReference type="AlphaFoldDB" id="A0A9K3K7P6"/>
<dbReference type="PANTHER" id="PTHR33418">
    <property type="entry name" value="HELICASE-ASSOCIATED"/>
    <property type="match status" value="1"/>
</dbReference>
<evidence type="ECO:0000313" key="3">
    <source>
        <dbReference type="Proteomes" id="UP000693970"/>
    </source>
</evidence>
<keyword evidence="2" id="KW-0378">Hydrolase</keyword>
<proteinExistence type="predicted"/>
<dbReference type="PANTHER" id="PTHR33418:SF1">
    <property type="entry name" value="HELICASE-ASSOCIATED DOMAIN-CONTAINING PROTEIN"/>
    <property type="match status" value="1"/>
</dbReference>
<keyword evidence="2" id="KW-0547">Nucleotide-binding</keyword>
<evidence type="ECO:0000313" key="2">
    <source>
        <dbReference type="EMBL" id="KAG7338274.1"/>
    </source>
</evidence>
<reference evidence="2" key="1">
    <citation type="journal article" date="2021" name="Sci. Rep.">
        <title>Diploid genomic architecture of Nitzschia inconspicua, an elite biomass production diatom.</title>
        <authorList>
            <person name="Oliver A."/>
            <person name="Podell S."/>
            <person name="Pinowska A."/>
            <person name="Traller J.C."/>
            <person name="Smith S.R."/>
            <person name="McClure R."/>
            <person name="Beliaev A."/>
            <person name="Bohutskyi P."/>
            <person name="Hill E.A."/>
            <person name="Rabines A."/>
            <person name="Zheng H."/>
            <person name="Allen L.Z."/>
            <person name="Kuo A."/>
            <person name="Grigoriev I.V."/>
            <person name="Allen A.E."/>
            <person name="Hazlebeck D."/>
            <person name="Allen E.E."/>
        </authorList>
    </citation>
    <scope>NUCLEOTIDE SEQUENCE</scope>
    <source>
        <strain evidence="2">Hildebrandi</strain>
    </source>
</reference>
<keyword evidence="2" id="KW-0067">ATP-binding</keyword>
<dbReference type="InterPro" id="IPR005114">
    <property type="entry name" value="Helicase_assoc"/>
</dbReference>